<organism evidence="6 7">
    <name type="scientific">Enterococcus entomosocium</name>
    <dbReference type="NCBI Taxonomy" id="3034352"/>
    <lineage>
        <taxon>Bacteria</taxon>
        <taxon>Bacillati</taxon>
        <taxon>Bacillota</taxon>
        <taxon>Bacilli</taxon>
        <taxon>Lactobacillales</taxon>
        <taxon>Enterococcaceae</taxon>
        <taxon>Enterococcus</taxon>
    </lineage>
</organism>
<keyword evidence="3 5" id="KW-0378">Hydrolase</keyword>
<dbReference type="Gene3D" id="3.10.300.10">
    <property type="entry name" value="Methylpurine-DNA glycosylase (MPG)"/>
    <property type="match status" value="1"/>
</dbReference>
<keyword evidence="2 5" id="KW-0227">DNA damage</keyword>
<evidence type="ECO:0000256" key="2">
    <source>
        <dbReference type="ARBA" id="ARBA00022763"/>
    </source>
</evidence>
<dbReference type="SUPFAM" id="SSF50486">
    <property type="entry name" value="FMT C-terminal domain-like"/>
    <property type="match status" value="1"/>
</dbReference>
<proteinExistence type="inferred from homology"/>
<dbReference type="Pfam" id="PF02245">
    <property type="entry name" value="Pur_DNA_glyco"/>
    <property type="match status" value="1"/>
</dbReference>
<dbReference type="PANTHER" id="PTHR10429">
    <property type="entry name" value="DNA-3-METHYLADENINE GLYCOSYLASE"/>
    <property type="match status" value="1"/>
</dbReference>
<comment type="caution">
    <text evidence="6">The sequence shown here is derived from an EMBL/GenBank/DDBJ whole genome shotgun (WGS) entry which is preliminary data.</text>
</comment>
<dbReference type="HAMAP" id="MF_00527">
    <property type="entry name" value="3MGH"/>
    <property type="match status" value="1"/>
</dbReference>
<dbReference type="NCBIfam" id="TIGR00567">
    <property type="entry name" value="3mg"/>
    <property type="match status" value="1"/>
</dbReference>
<dbReference type="Proteomes" id="UP001554047">
    <property type="component" value="Unassembled WGS sequence"/>
</dbReference>
<comment type="similarity">
    <text evidence="1 5">Belongs to the DNA glycosylase MPG family.</text>
</comment>
<dbReference type="InterPro" id="IPR036995">
    <property type="entry name" value="MPG_sf"/>
</dbReference>
<evidence type="ECO:0000256" key="1">
    <source>
        <dbReference type="ARBA" id="ARBA00009232"/>
    </source>
</evidence>
<dbReference type="PANTHER" id="PTHR10429:SF0">
    <property type="entry name" value="DNA-3-METHYLADENINE GLYCOSYLASE"/>
    <property type="match status" value="1"/>
</dbReference>
<dbReference type="InterPro" id="IPR003180">
    <property type="entry name" value="MPG"/>
</dbReference>
<evidence type="ECO:0000256" key="3">
    <source>
        <dbReference type="ARBA" id="ARBA00022801"/>
    </source>
</evidence>
<dbReference type="RefSeq" id="WP_194188300.1">
    <property type="nucleotide sequence ID" value="NZ_JBDKDV010000008.1"/>
</dbReference>
<dbReference type="EC" id="3.2.2.-" evidence="5"/>
<evidence type="ECO:0000256" key="4">
    <source>
        <dbReference type="ARBA" id="ARBA00023204"/>
    </source>
</evidence>
<protein>
    <recommendedName>
        <fullName evidence="5">Putative 3-methyladenine DNA glycosylase</fullName>
        <ecNumber evidence="5">3.2.2.-</ecNumber>
    </recommendedName>
</protein>
<gene>
    <name evidence="6" type="ORF">AB1I55_06255</name>
</gene>
<evidence type="ECO:0000256" key="5">
    <source>
        <dbReference type="HAMAP-Rule" id="MF_00527"/>
    </source>
</evidence>
<dbReference type="EMBL" id="JBFDTB010000007">
    <property type="protein sequence ID" value="MEW3465690.1"/>
    <property type="molecule type" value="Genomic_DNA"/>
</dbReference>
<dbReference type="CDD" id="cd00540">
    <property type="entry name" value="AAG"/>
    <property type="match status" value="1"/>
</dbReference>
<keyword evidence="4 5" id="KW-0234">DNA repair</keyword>
<evidence type="ECO:0000313" key="7">
    <source>
        <dbReference type="Proteomes" id="UP001554047"/>
    </source>
</evidence>
<name>A0ABV3MB89_9ENTE</name>
<dbReference type="InterPro" id="IPR011034">
    <property type="entry name" value="Formyl_transferase-like_C_sf"/>
</dbReference>
<sequence length="232" mass="25932">MDELMALFATQPTTTIARALLGMYLEHETPDGKLGGYIVDCEAYLGPDDLAAHSVGMRNTPRVRAMYQEPGTIYLYTMHTHRIVNFITQPKGIPQGIMIRGLEPVDGIDLMEQQRQKTGPDVANGPGKLVQALQIPAELYGESVFTSPLHLVPERRRTPKGILALPRIGIPNKGEWTQMPLRFAVAGNPYLTNIRKAAVQQDHGWLERRNSDGERNDIDLLRSAINEKNLRL</sequence>
<accession>A0ABV3MB89</accession>
<evidence type="ECO:0000313" key="6">
    <source>
        <dbReference type="EMBL" id="MEW3465690.1"/>
    </source>
</evidence>
<keyword evidence="7" id="KW-1185">Reference proteome</keyword>
<reference evidence="6 7" key="1">
    <citation type="submission" date="2024-05" db="EMBL/GenBank/DDBJ databases">
        <title>Human gut microbiome strain richness.</title>
        <authorList>
            <person name="Chen-Liaw A."/>
        </authorList>
    </citation>
    <scope>NUCLEOTIDE SEQUENCE [LARGE SCALE GENOMIC DNA]</scope>
    <source>
        <strain evidence="6 7">J1100102st1_G3_J1100102_180507</strain>
    </source>
</reference>